<evidence type="ECO:0000313" key="2">
    <source>
        <dbReference type="Proteomes" id="UP001234297"/>
    </source>
</evidence>
<proteinExistence type="predicted"/>
<protein>
    <submittedName>
        <fullName evidence="1">Uncharacterized protein</fullName>
    </submittedName>
</protein>
<comment type="caution">
    <text evidence="1">The sequence shown here is derived from an EMBL/GenBank/DDBJ whole genome shotgun (WGS) entry which is preliminary data.</text>
</comment>
<dbReference type="EMBL" id="CM056809">
    <property type="protein sequence ID" value="KAJ8649845.1"/>
    <property type="molecule type" value="Genomic_DNA"/>
</dbReference>
<reference evidence="1 2" key="1">
    <citation type="journal article" date="2022" name="Hortic Res">
        <title>A haplotype resolved chromosomal level avocado genome allows analysis of novel avocado genes.</title>
        <authorList>
            <person name="Nath O."/>
            <person name="Fletcher S.J."/>
            <person name="Hayward A."/>
            <person name="Shaw L.M."/>
            <person name="Masouleh A.K."/>
            <person name="Furtado A."/>
            <person name="Henry R.J."/>
            <person name="Mitter N."/>
        </authorList>
    </citation>
    <scope>NUCLEOTIDE SEQUENCE [LARGE SCALE GENOMIC DNA]</scope>
    <source>
        <strain evidence="2">cv. Hass</strain>
    </source>
</reference>
<organism evidence="1 2">
    <name type="scientific">Persea americana</name>
    <name type="common">Avocado</name>
    <dbReference type="NCBI Taxonomy" id="3435"/>
    <lineage>
        <taxon>Eukaryota</taxon>
        <taxon>Viridiplantae</taxon>
        <taxon>Streptophyta</taxon>
        <taxon>Embryophyta</taxon>
        <taxon>Tracheophyta</taxon>
        <taxon>Spermatophyta</taxon>
        <taxon>Magnoliopsida</taxon>
        <taxon>Magnoliidae</taxon>
        <taxon>Laurales</taxon>
        <taxon>Lauraceae</taxon>
        <taxon>Persea</taxon>
    </lineage>
</organism>
<gene>
    <name evidence="1" type="ORF">MRB53_002868</name>
</gene>
<keyword evidence="2" id="KW-1185">Reference proteome</keyword>
<evidence type="ECO:0000313" key="1">
    <source>
        <dbReference type="EMBL" id="KAJ8649845.1"/>
    </source>
</evidence>
<name>A0ACC2MW19_PERAE</name>
<dbReference type="Proteomes" id="UP001234297">
    <property type="component" value="Chromosome 1"/>
</dbReference>
<sequence length="124" mass="14332">MEMEGRSRDINNKRVGDEHSSLLDQFERDSFQARLNQALLLGRSFSAPNAPRLLANAPPLFLFPLPPPQQQHQQEQQKHSRRSKLSKALKKLLKPFLLRKCRTSKDPDPDDLKSRRAFSRSCRA</sequence>
<accession>A0ACC2MW19</accession>